<proteinExistence type="predicted"/>
<name>L0RAQ0_9BACT</name>
<accession>L0RAQ0</accession>
<dbReference type="KEGG" id="dhy:DESAM_21011"/>
<reference evidence="1 2" key="1">
    <citation type="submission" date="2012-10" db="EMBL/GenBank/DDBJ databases">
        <authorList>
            <person name="Genoscope - CEA"/>
        </authorList>
    </citation>
    <scope>NUCLEOTIDE SEQUENCE [LARGE SCALE GENOMIC DNA]</scope>
    <source>
        <strain evidence="2">AM13 / DSM 14728</strain>
    </source>
</reference>
<sequence>MRAFRHDTLFGLKLCALLEEATFTSSQIFELVPLSAFTSKCTVQSSYTVTTV</sequence>
<dbReference type="STRING" id="1121451.DESAM_21011"/>
<keyword evidence="2" id="KW-1185">Reference proteome</keyword>
<dbReference type="EMBL" id="FO203522">
    <property type="protein sequence ID" value="CCO23292.1"/>
    <property type="molecule type" value="Genomic_DNA"/>
</dbReference>
<evidence type="ECO:0000313" key="1">
    <source>
        <dbReference type="EMBL" id="CCO23292.1"/>
    </source>
</evidence>
<protein>
    <submittedName>
        <fullName evidence="1">Uncharacterized protein</fullName>
    </submittedName>
</protein>
<dbReference type="AlphaFoldDB" id="L0RAQ0"/>
<organism evidence="1 2">
    <name type="scientific">Maridesulfovibrio hydrothermalis AM13 = DSM 14728</name>
    <dbReference type="NCBI Taxonomy" id="1121451"/>
    <lineage>
        <taxon>Bacteria</taxon>
        <taxon>Pseudomonadati</taxon>
        <taxon>Thermodesulfobacteriota</taxon>
        <taxon>Desulfovibrionia</taxon>
        <taxon>Desulfovibrionales</taxon>
        <taxon>Desulfovibrionaceae</taxon>
        <taxon>Maridesulfovibrio</taxon>
    </lineage>
</organism>
<evidence type="ECO:0000313" key="2">
    <source>
        <dbReference type="Proteomes" id="UP000010808"/>
    </source>
</evidence>
<dbReference type="Proteomes" id="UP000010808">
    <property type="component" value="Chromosome"/>
</dbReference>
<dbReference type="HOGENOM" id="CLU_3079163_0_0_7"/>
<gene>
    <name evidence="1" type="ORF">DESAM_21011</name>
</gene>